<dbReference type="EC" id="2.1.1.-" evidence="4"/>
<keyword evidence="3" id="KW-0808">Transferase</keyword>
<dbReference type="GO" id="GO:0009007">
    <property type="term" value="F:site-specific DNA-methyltransferase (adenine-specific) activity"/>
    <property type="evidence" value="ECO:0007669"/>
    <property type="project" value="TreeGrafter"/>
</dbReference>
<gene>
    <name evidence="6" type="ORF">A2999_02385</name>
</gene>
<dbReference type="SUPFAM" id="SSF53335">
    <property type="entry name" value="S-adenosyl-L-methionine-dependent methyltransferases"/>
    <property type="match status" value="1"/>
</dbReference>
<comment type="caution">
    <text evidence="6">The sequence shown here is derived from an EMBL/GenBank/DDBJ whole genome shotgun (WGS) entry which is preliminary data.</text>
</comment>
<evidence type="ECO:0000313" key="6">
    <source>
        <dbReference type="EMBL" id="OGM91833.1"/>
    </source>
</evidence>
<dbReference type="GO" id="GO:0008170">
    <property type="term" value="F:N-methyltransferase activity"/>
    <property type="evidence" value="ECO:0007669"/>
    <property type="project" value="InterPro"/>
</dbReference>
<evidence type="ECO:0000256" key="3">
    <source>
        <dbReference type="ARBA" id="ARBA00022679"/>
    </source>
</evidence>
<dbReference type="PANTHER" id="PTHR13370">
    <property type="entry name" value="RNA METHYLASE-RELATED"/>
    <property type="match status" value="1"/>
</dbReference>
<dbReference type="EMBL" id="MGIQ01000003">
    <property type="protein sequence ID" value="OGM91833.1"/>
    <property type="molecule type" value="Genomic_DNA"/>
</dbReference>
<organism evidence="6 7">
    <name type="scientific">Candidatus Wolfebacteria bacterium RIFCSPLOWO2_01_FULL_38_11</name>
    <dbReference type="NCBI Taxonomy" id="1802556"/>
    <lineage>
        <taxon>Bacteria</taxon>
        <taxon>Candidatus Wolfeibacteriota</taxon>
    </lineage>
</organism>
<dbReference type="InterPro" id="IPR002052">
    <property type="entry name" value="DNA_methylase_N6_adenine_CS"/>
</dbReference>
<dbReference type="PANTHER" id="PTHR13370:SF3">
    <property type="entry name" value="TRNA (GUANINE(10)-N2)-METHYLTRANSFERASE HOMOLOG"/>
    <property type="match status" value="1"/>
</dbReference>
<dbReference type="PRINTS" id="PR00508">
    <property type="entry name" value="S21N4MTFRASE"/>
</dbReference>
<dbReference type="AlphaFoldDB" id="A0A1F8DT65"/>
<dbReference type="InterPro" id="IPR029063">
    <property type="entry name" value="SAM-dependent_MTases_sf"/>
</dbReference>
<dbReference type="GO" id="GO:0005737">
    <property type="term" value="C:cytoplasm"/>
    <property type="evidence" value="ECO:0007669"/>
    <property type="project" value="TreeGrafter"/>
</dbReference>
<accession>A0A1F8DT65</accession>
<evidence type="ECO:0000256" key="2">
    <source>
        <dbReference type="ARBA" id="ARBA00022603"/>
    </source>
</evidence>
<keyword evidence="2 6" id="KW-0489">Methyltransferase</keyword>
<dbReference type="InterPro" id="IPR002941">
    <property type="entry name" value="DNA_methylase_N4/N6"/>
</dbReference>
<comment type="similarity">
    <text evidence="1 4">Belongs to the N(4)/N(6)-methyltransferase family.</text>
</comment>
<evidence type="ECO:0000256" key="4">
    <source>
        <dbReference type="RuleBase" id="RU362026"/>
    </source>
</evidence>
<dbReference type="CDD" id="cd02440">
    <property type="entry name" value="AdoMet_MTases"/>
    <property type="match status" value="1"/>
</dbReference>
<sequence length="297" mass="34602">MNEIITGDAIEELRKLPDESIDLIVADPPYWKVINEKWDYQWRKEHEYIDWSQKWFAESYRVLRKGGSFYLFGYFRMLALLLQPLQLLGFELRQQIIIDKGMRSVSGRATKNYKMFPNVTESVLFLFKDNKPFIKDFLKERQMALGYNAKEINEKLGVKSNGGGMWSIYTGENVCEQVPTRELWEKLQTVLEFDLPYEAVSMVFNPQMGLTDVWTDVDFYKEERFHPTQKPLSLIQRLISASSDEGMIVLDPFLGSGSTAVAAKSLKRKYIGIELDPKYTQITLARLESLDRNKSLF</sequence>
<dbReference type="GO" id="GO:0032259">
    <property type="term" value="P:methylation"/>
    <property type="evidence" value="ECO:0007669"/>
    <property type="project" value="UniProtKB-KW"/>
</dbReference>
<dbReference type="Proteomes" id="UP000178798">
    <property type="component" value="Unassembled WGS sequence"/>
</dbReference>
<dbReference type="PROSITE" id="PS00092">
    <property type="entry name" value="N6_MTASE"/>
    <property type="match status" value="1"/>
</dbReference>
<evidence type="ECO:0000259" key="5">
    <source>
        <dbReference type="Pfam" id="PF01555"/>
    </source>
</evidence>
<dbReference type="Gene3D" id="3.40.50.150">
    <property type="entry name" value="Vaccinia Virus protein VP39"/>
    <property type="match status" value="1"/>
</dbReference>
<name>A0A1F8DT65_9BACT</name>
<evidence type="ECO:0000256" key="1">
    <source>
        <dbReference type="ARBA" id="ARBA00006594"/>
    </source>
</evidence>
<reference evidence="6 7" key="1">
    <citation type="journal article" date="2016" name="Nat. Commun.">
        <title>Thousands of microbial genomes shed light on interconnected biogeochemical processes in an aquifer system.</title>
        <authorList>
            <person name="Anantharaman K."/>
            <person name="Brown C.T."/>
            <person name="Hug L.A."/>
            <person name="Sharon I."/>
            <person name="Castelle C.J."/>
            <person name="Probst A.J."/>
            <person name="Thomas B.C."/>
            <person name="Singh A."/>
            <person name="Wilkins M.J."/>
            <person name="Karaoz U."/>
            <person name="Brodie E.L."/>
            <person name="Williams K.H."/>
            <person name="Hubbard S.S."/>
            <person name="Banfield J.F."/>
        </authorList>
    </citation>
    <scope>NUCLEOTIDE SEQUENCE [LARGE SCALE GENOMIC DNA]</scope>
</reference>
<evidence type="ECO:0000313" key="7">
    <source>
        <dbReference type="Proteomes" id="UP000178798"/>
    </source>
</evidence>
<dbReference type="GO" id="GO:0003677">
    <property type="term" value="F:DNA binding"/>
    <property type="evidence" value="ECO:0007669"/>
    <property type="project" value="InterPro"/>
</dbReference>
<dbReference type="InterPro" id="IPR001091">
    <property type="entry name" value="RM_Methyltransferase"/>
</dbReference>
<feature type="domain" description="DNA methylase N-4/N-6" evidence="5">
    <location>
        <begin position="21"/>
        <end position="283"/>
    </location>
</feature>
<dbReference type="Pfam" id="PF01555">
    <property type="entry name" value="N6_N4_Mtase"/>
    <property type="match status" value="1"/>
</dbReference>
<protein>
    <recommendedName>
        <fullName evidence="4">Methyltransferase</fullName>
        <ecNumber evidence="4">2.1.1.-</ecNumber>
    </recommendedName>
</protein>
<proteinExistence type="inferred from homology"/>